<keyword evidence="4" id="KW-1185">Reference proteome</keyword>
<evidence type="ECO:0000313" key="3">
    <source>
        <dbReference type="EMBL" id="TDD12257.1"/>
    </source>
</evidence>
<evidence type="ECO:0000313" key="4">
    <source>
        <dbReference type="Proteomes" id="UP000295258"/>
    </source>
</evidence>
<dbReference type="PANTHER" id="PTHR34406">
    <property type="entry name" value="PROTEIN YCEI"/>
    <property type="match status" value="1"/>
</dbReference>
<dbReference type="Pfam" id="PF04264">
    <property type="entry name" value="YceI"/>
    <property type="match status" value="1"/>
</dbReference>
<dbReference type="InterPro" id="IPR007372">
    <property type="entry name" value="Lipid/polyisoprenoid-bd_YceI"/>
</dbReference>
<dbReference type="RefSeq" id="WP_132591408.1">
    <property type="nucleotide sequence ID" value="NZ_SMKO01000003.1"/>
</dbReference>
<dbReference type="EMBL" id="SMKO01000003">
    <property type="protein sequence ID" value="TDD12257.1"/>
    <property type="molecule type" value="Genomic_DNA"/>
</dbReference>
<gene>
    <name evidence="3" type="ORF">E1292_02135</name>
</gene>
<proteinExistence type="inferred from homology"/>
<dbReference type="Proteomes" id="UP000295258">
    <property type="component" value="Unassembled WGS sequence"/>
</dbReference>
<evidence type="ECO:0000256" key="1">
    <source>
        <dbReference type="ARBA" id="ARBA00008812"/>
    </source>
</evidence>
<dbReference type="PANTHER" id="PTHR34406:SF1">
    <property type="entry name" value="PROTEIN YCEI"/>
    <property type="match status" value="1"/>
</dbReference>
<organism evidence="3 4">
    <name type="scientific">Nonomuraea deserti</name>
    <dbReference type="NCBI Taxonomy" id="1848322"/>
    <lineage>
        <taxon>Bacteria</taxon>
        <taxon>Bacillati</taxon>
        <taxon>Actinomycetota</taxon>
        <taxon>Actinomycetes</taxon>
        <taxon>Streptosporangiales</taxon>
        <taxon>Streptosporangiaceae</taxon>
        <taxon>Nonomuraea</taxon>
    </lineage>
</organism>
<dbReference type="SUPFAM" id="SSF101874">
    <property type="entry name" value="YceI-like"/>
    <property type="match status" value="1"/>
</dbReference>
<dbReference type="InterPro" id="IPR036761">
    <property type="entry name" value="TTHA0802/YceI-like_sf"/>
</dbReference>
<reference evidence="3 4" key="1">
    <citation type="submission" date="2019-03" db="EMBL/GenBank/DDBJ databases">
        <title>Draft genome sequences of novel Actinobacteria.</title>
        <authorList>
            <person name="Sahin N."/>
            <person name="Ay H."/>
            <person name="Saygin H."/>
        </authorList>
    </citation>
    <scope>NUCLEOTIDE SEQUENCE [LARGE SCALE GENOMIC DNA]</scope>
    <source>
        <strain evidence="3 4">KC310</strain>
    </source>
</reference>
<comment type="similarity">
    <text evidence="1">Belongs to the UPF0312 family.</text>
</comment>
<dbReference type="SMART" id="SM00867">
    <property type="entry name" value="YceI"/>
    <property type="match status" value="1"/>
</dbReference>
<evidence type="ECO:0000259" key="2">
    <source>
        <dbReference type="SMART" id="SM00867"/>
    </source>
</evidence>
<dbReference type="AlphaFoldDB" id="A0A4R4W5Q2"/>
<sequence length="193" mass="20788">MDVSAGGYRLGPESGRLLVHTTRTGLGAKAGHDLTIEVTRWHGEAVVGPALDPADPAGSRVTVEVDADSLAVREGTGGVKPLTESDRREIGKIMREKILHTRSNPTITFRSTRVEGTPEEFRVEGELTLVGVTRPAEVRGSLAEGRVRGSAVIVQSRWGIRPYSALFGALKLSDEVEVRFDIGLEPEEGTPRP</sequence>
<name>A0A4R4W5Q2_9ACTN</name>
<protein>
    <submittedName>
        <fullName evidence="3">YceI family protein</fullName>
    </submittedName>
</protein>
<comment type="caution">
    <text evidence="3">The sequence shown here is derived from an EMBL/GenBank/DDBJ whole genome shotgun (WGS) entry which is preliminary data.</text>
</comment>
<accession>A0A4R4W5Q2</accession>
<feature type="domain" description="Lipid/polyisoprenoid-binding YceI-like" evidence="2">
    <location>
        <begin position="7"/>
        <end position="185"/>
    </location>
</feature>
<dbReference type="Gene3D" id="2.40.128.110">
    <property type="entry name" value="Lipid/polyisoprenoid-binding, YceI-like"/>
    <property type="match status" value="1"/>
</dbReference>